<feature type="domain" description="DUF218" evidence="2">
    <location>
        <begin position="60"/>
        <end position="199"/>
    </location>
</feature>
<feature type="transmembrane region" description="Helical" evidence="1">
    <location>
        <begin position="21"/>
        <end position="45"/>
    </location>
</feature>
<dbReference type="InterPro" id="IPR051599">
    <property type="entry name" value="Cell_Envelope_Assoc"/>
</dbReference>
<keyword evidence="1" id="KW-0472">Membrane</keyword>
<keyword evidence="4" id="KW-1185">Reference proteome</keyword>
<gene>
    <name evidence="3" type="ORF">I8J30_11900</name>
</gene>
<comment type="caution">
    <text evidence="3">The sequence shown here is derived from an EMBL/GenBank/DDBJ whole genome shotgun (WGS) entry which is preliminary data.</text>
</comment>
<dbReference type="InterPro" id="IPR003848">
    <property type="entry name" value="DUF218"/>
</dbReference>
<dbReference type="InterPro" id="IPR014729">
    <property type="entry name" value="Rossmann-like_a/b/a_fold"/>
</dbReference>
<evidence type="ECO:0000313" key="4">
    <source>
        <dbReference type="Proteomes" id="UP000673394"/>
    </source>
</evidence>
<organism evidence="3 4">
    <name type="scientific">Paenibacillus lignilyticus</name>
    <dbReference type="NCBI Taxonomy" id="1172615"/>
    <lineage>
        <taxon>Bacteria</taxon>
        <taxon>Bacillati</taxon>
        <taxon>Bacillota</taxon>
        <taxon>Bacilli</taxon>
        <taxon>Bacillales</taxon>
        <taxon>Paenibacillaceae</taxon>
        <taxon>Paenibacillus</taxon>
    </lineage>
</organism>
<name>A0ABS5CBV9_9BACL</name>
<keyword evidence="1" id="KW-1133">Transmembrane helix</keyword>
<evidence type="ECO:0000313" key="3">
    <source>
        <dbReference type="EMBL" id="MBP3963409.1"/>
    </source>
</evidence>
<sequence length="226" mass="25466">MKQTVIAKRPHKRSARKRSNKFLLLLRICAWVMALGAFWCAYLLWVINSYEMPKPVPKADAAVILGAALWSDQPSPGLRERLDLGLQLYKQGNVKYFILSGGHDHNGSTLSEAEGMRNYLVSKGVPAERMVLEEDSRSTYENLLFSKPLAKKRGWEKLLIVSHDFHAPRAADIASYLDYPAATTALGLKSQVLSVAFNQSREVLAFTKWKMDELLLRMGVNLPNSF</sequence>
<dbReference type="PANTHER" id="PTHR30336">
    <property type="entry name" value="INNER MEMBRANE PROTEIN, PROBABLE PERMEASE"/>
    <property type="match status" value="1"/>
</dbReference>
<dbReference type="RefSeq" id="WP_210658440.1">
    <property type="nucleotide sequence ID" value="NZ_JAGKSP010000003.1"/>
</dbReference>
<dbReference type="Proteomes" id="UP000673394">
    <property type="component" value="Unassembled WGS sequence"/>
</dbReference>
<dbReference type="Gene3D" id="3.40.50.620">
    <property type="entry name" value="HUPs"/>
    <property type="match status" value="1"/>
</dbReference>
<protein>
    <submittedName>
        <fullName evidence="3">YdcF family protein</fullName>
    </submittedName>
</protein>
<dbReference type="Pfam" id="PF02698">
    <property type="entry name" value="DUF218"/>
    <property type="match status" value="1"/>
</dbReference>
<dbReference type="CDD" id="cd06259">
    <property type="entry name" value="YdcF-like"/>
    <property type="match status" value="1"/>
</dbReference>
<dbReference type="EMBL" id="JAGKSP010000003">
    <property type="protein sequence ID" value="MBP3963409.1"/>
    <property type="molecule type" value="Genomic_DNA"/>
</dbReference>
<evidence type="ECO:0000259" key="2">
    <source>
        <dbReference type="Pfam" id="PF02698"/>
    </source>
</evidence>
<dbReference type="PANTHER" id="PTHR30336:SF20">
    <property type="entry name" value="DUF218 DOMAIN-CONTAINING PROTEIN"/>
    <property type="match status" value="1"/>
</dbReference>
<proteinExistence type="predicted"/>
<evidence type="ECO:0000256" key="1">
    <source>
        <dbReference type="SAM" id="Phobius"/>
    </source>
</evidence>
<keyword evidence="1" id="KW-0812">Transmembrane</keyword>
<reference evidence="3 4" key="1">
    <citation type="submission" date="2021-04" db="EMBL/GenBank/DDBJ databases">
        <title>Paenibacillus sp. DLE-14 whole genome sequence.</title>
        <authorList>
            <person name="Ham Y.J."/>
        </authorList>
    </citation>
    <scope>NUCLEOTIDE SEQUENCE [LARGE SCALE GENOMIC DNA]</scope>
    <source>
        <strain evidence="3 4">DLE-14</strain>
    </source>
</reference>
<accession>A0ABS5CBV9</accession>